<dbReference type="GO" id="GO:0005886">
    <property type="term" value="C:plasma membrane"/>
    <property type="evidence" value="ECO:0007669"/>
    <property type="project" value="UniProtKB-SubCell"/>
</dbReference>
<evidence type="ECO:0000256" key="5">
    <source>
        <dbReference type="ARBA" id="ARBA00022741"/>
    </source>
</evidence>
<dbReference type="Proteomes" id="UP000248916">
    <property type="component" value="Unassembled WGS sequence"/>
</dbReference>
<keyword evidence="7" id="KW-0472">Membrane</keyword>
<proteinExistence type="inferred from homology"/>
<dbReference type="InterPro" id="IPR013563">
    <property type="entry name" value="Oligopep_ABC_C"/>
</dbReference>
<comment type="similarity">
    <text evidence="2">Belongs to the ABC transporter superfamily.</text>
</comment>
<dbReference type="PANTHER" id="PTHR43297">
    <property type="entry name" value="OLIGOPEPTIDE TRANSPORT ATP-BINDING PROTEIN APPD"/>
    <property type="match status" value="1"/>
</dbReference>
<evidence type="ECO:0000256" key="3">
    <source>
        <dbReference type="ARBA" id="ARBA00022448"/>
    </source>
</evidence>
<dbReference type="Pfam" id="PF00005">
    <property type="entry name" value="ABC_tran"/>
    <property type="match status" value="1"/>
</dbReference>
<dbReference type="GO" id="GO:0055085">
    <property type="term" value="P:transmembrane transport"/>
    <property type="evidence" value="ECO:0007669"/>
    <property type="project" value="UniProtKB-ARBA"/>
</dbReference>
<feature type="domain" description="ABC transporter" evidence="8">
    <location>
        <begin position="6"/>
        <end position="256"/>
    </location>
</feature>
<dbReference type="FunFam" id="3.40.50.300:FF:000016">
    <property type="entry name" value="Oligopeptide ABC transporter ATP-binding component"/>
    <property type="match status" value="1"/>
</dbReference>
<dbReference type="Gene3D" id="3.40.50.300">
    <property type="entry name" value="P-loop containing nucleotide triphosphate hydrolases"/>
    <property type="match status" value="1"/>
</dbReference>
<dbReference type="Pfam" id="PF08352">
    <property type="entry name" value="oligo_HPY"/>
    <property type="match status" value="1"/>
</dbReference>
<dbReference type="RefSeq" id="WP_111536764.1">
    <property type="nucleotide sequence ID" value="NZ_QKZL01000005.1"/>
</dbReference>
<dbReference type="EMBL" id="QKZL01000005">
    <property type="protein sequence ID" value="PZX16970.1"/>
    <property type="molecule type" value="Genomic_DNA"/>
</dbReference>
<dbReference type="SUPFAM" id="SSF52540">
    <property type="entry name" value="P-loop containing nucleoside triphosphate hydrolases"/>
    <property type="match status" value="1"/>
</dbReference>
<dbReference type="GO" id="GO:0016887">
    <property type="term" value="F:ATP hydrolysis activity"/>
    <property type="evidence" value="ECO:0007669"/>
    <property type="project" value="InterPro"/>
</dbReference>
<protein>
    <submittedName>
        <fullName evidence="9">Peptide/nickel transport system ATP-binding protein/oligopeptide transport system ATP-binding protein</fullName>
    </submittedName>
</protein>
<dbReference type="GO" id="GO:0015833">
    <property type="term" value="P:peptide transport"/>
    <property type="evidence" value="ECO:0007669"/>
    <property type="project" value="InterPro"/>
</dbReference>
<comment type="caution">
    <text evidence="9">The sequence shown here is derived from an EMBL/GenBank/DDBJ whole genome shotgun (WGS) entry which is preliminary data.</text>
</comment>
<dbReference type="InterPro" id="IPR050388">
    <property type="entry name" value="ABC_Ni/Peptide_Import"/>
</dbReference>
<dbReference type="PANTHER" id="PTHR43297:SF2">
    <property type="entry name" value="DIPEPTIDE TRANSPORT ATP-BINDING PROTEIN DPPD"/>
    <property type="match status" value="1"/>
</dbReference>
<evidence type="ECO:0000313" key="10">
    <source>
        <dbReference type="Proteomes" id="UP000248916"/>
    </source>
</evidence>
<evidence type="ECO:0000259" key="8">
    <source>
        <dbReference type="PROSITE" id="PS50893"/>
    </source>
</evidence>
<keyword evidence="6 9" id="KW-0067">ATP-binding</keyword>
<keyword evidence="4" id="KW-1003">Cell membrane</keyword>
<dbReference type="PROSITE" id="PS50893">
    <property type="entry name" value="ABC_TRANSPORTER_2"/>
    <property type="match status" value="1"/>
</dbReference>
<dbReference type="AlphaFoldDB" id="A0A2W7NAE1"/>
<name>A0A2W7NAE1_9RHOB</name>
<sequence length="326" mass="35253">MGGPLLEVRDLTVAFGPRDMPLRVVDGVSFALDRGETVGLVGESGSGKSMTALSVMRLVPEPPARIGGEIRLDGRDILGLPLREMPAIRGRDVGMIFQEPMSSLNPVMTIGDQIGEAISLHGRMTPAARRARVIELLTLVGMPDPEARIRAYPDQFSGGMRQRVMAAIAMACNPSLLIADEPTTALDVTIQAQVLELMTDIRERFNSAILLITHDLGVVAEICDRVIVMYSGRIVEEAPVEALFDAPRHPYTRGLLKSVPSFSETRERLYQIAGSVPPAGTIREGCPFRARCPLRMPRCAVEMPPMAAHGPGHRAACWATAEEAAA</sequence>
<reference evidence="9 10" key="1">
    <citation type="submission" date="2018-06" db="EMBL/GenBank/DDBJ databases">
        <title>Genomic Encyclopedia of Archaeal and Bacterial Type Strains, Phase II (KMG-II): from individual species to whole genera.</title>
        <authorList>
            <person name="Goeker M."/>
        </authorList>
    </citation>
    <scope>NUCLEOTIDE SEQUENCE [LARGE SCALE GENOMIC DNA]</scope>
    <source>
        <strain evidence="9 10">DSM 22009</strain>
    </source>
</reference>
<dbReference type="OrthoDB" id="9802264at2"/>
<keyword evidence="10" id="KW-1185">Reference proteome</keyword>
<dbReference type="GO" id="GO:0005524">
    <property type="term" value="F:ATP binding"/>
    <property type="evidence" value="ECO:0007669"/>
    <property type="project" value="UniProtKB-KW"/>
</dbReference>
<comment type="subcellular location">
    <subcellularLocation>
        <location evidence="1">Cell inner membrane</location>
        <topology evidence="1">Peripheral membrane protein</topology>
    </subcellularLocation>
</comment>
<organism evidence="9 10">
    <name type="scientific">Palleronia aestuarii</name>
    <dbReference type="NCBI Taxonomy" id="568105"/>
    <lineage>
        <taxon>Bacteria</taxon>
        <taxon>Pseudomonadati</taxon>
        <taxon>Pseudomonadota</taxon>
        <taxon>Alphaproteobacteria</taxon>
        <taxon>Rhodobacterales</taxon>
        <taxon>Roseobacteraceae</taxon>
        <taxon>Palleronia</taxon>
    </lineage>
</organism>
<dbReference type="InterPro" id="IPR003439">
    <property type="entry name" value="ABC_transporter-like_ATP-bd"/>
</dbReference>
<keyword evidence="5" id="KW-0547">Nucleotide-binding</keyword>
<dbReference type="SMART" id="SM00382">
    <property type="entry name" value="AAA"/>
    <property type="match status" value="1"/>
</dbReference>
<dbReference type="NCBIfam" id="TIGR01727">
    <property type="entry name" value="oligo_HPY"/>
    <property type="match status" value="1"/>
</dbReference>
<evidence type="ECO:0000313" key="9">
    <source>
        <dbReference type="EMBL" id="PZX16970.1"/>
    </source>
</evidence>
<dbReference type="CDD" id="cd03257">
    <property type="entry name" value="ABC_NikE_OppD_transporters"/>
    <property type="match status" value="1"/>
</dbReference>
<evidence type="ECO:0000256" key="4">
    <source>
        <dbReference type="ARBA" id="ARBA00022475"/>
    </source>
</evidence>
<evidence type="ECO:0000256" key="1">
    <source>
        <dbReference type="ARBA" id="ARBA00004417"/>
    </source>
</evidence>
<evidence type="ECO:0000256" key="7">
    <source>
        <dbReference type="ARBA" id="ARBA00023136"/>
    </source>
</evidence>
<keyword evidence="3" id="KW-0813">Transport</keyword>
<evidence type="ECO:0000256" key="2">
    <source>
        <dbReference type="ARBA" id="ARBA00005417"/>
    </source>
</evidence>
<gene>
    <name evidence="9" type="ORF">LX81_01600</name>
</gene>
<dbReference type="InterPro" id="IPR003593">
    <property type="entry name" value="AAA+_ATPase"/>
</dbReference>
<evidence type="ECO:0000256" key="6">
    <source>
        <dbReference type="ARBA" id="ARBA00022840"/>
    </source>
</evidence>
<dbReference type="InterPro" id="IPR027417">
    <property type="entry name" value="P-loop_NTPase"/>
</dbReference>
<accession>A0A2W7NAE1</accession>